<feature type="region of interest" description="Disordered" evidence="2">
    <location>
        <begin position="1"/>
        <end position="342"/>
    </location>
</feature>
<dbReference type="EMBL" id="KB822711">
    <property type="protein sequence ID" value="ETN45941.1"/>
    <property type="molecule type" value="Genomic_DNA"/>
</dbReference>
<dbReference type="STRING" id="1220924.W2SB45"/>
<dbReference type="VEuPathDB" id="FungiDB:HMPREF1541_00123"/>
<dbReference type="PROSITE" id="PS50026">
    <property type="entry name" value="EGF_3"/>
    <property type="match status" value="1"/>
</dbReference>
<feature type="domain" description="EGF-like" evidence="4">
    <location>
        <begin position="509"/>
        <end position="548"/>
    </location>
</feature>
<sequence>MSTPRDPLRSQPFTPTTIQNANRTRGQLNQHASPAKSRIPRRIEPMSDGEISPFPPHPSIRPPPSVKASPRMPMGVGVAPRPTKAVPAAYRQDQATRLPDRNQAYNASSTAGDSSQDSQAQAAMHQPPPVPPQPSLSSRRYNMTQSYVSSVNEDTPPLRQQAPPRESHYPEDDMSPRPAYPSSKFMPQFEFPMPSNRDTMDTMDSYEQVSARAKPRMIDTSARPSTGPKPGEISPASTRQHAMNALSQAIAVGINKAASPRTFSPSGPVRMPFDNDATSVHTMDLEPPELKDAPPVPTSKLTAPEASTSPMSHSSESPILGLGLGAPTRGLSTKRGSTKRPPRLDIDAVREMEARGSTTSLTDLIKRATRLASNLDRGKTASRLGMLDMFGGSSSSQRLGDLGPGKRDSSMSDMLSSFPAPAAGTPRSEWPTEKGFMSSTTNLSRKKGDGSSSKQSKTSRRRICGMTVPCFTVTLIALILLVAAAVLIPIFLIVVPRQSSTIPTGAAASISSCSQADASRCQNSGTSIVTDGACGCVCSRGFTGKTCDIQGDSTCTTQDIADGSTVYRAATMSRSVLRAFNDAGRYNIPLNATTILGLFSTNGVTCADQGSLVNAGNGNSTSSNNNGNDKRAALADPEPLIMLPEFEPSEYHPLHLPQPTTAPTPTTLAIRRRQDASSSVPAPYSEVNGIVYDPSLDTIVTLASSTTSSASRTASSSAAANTAAPQSSTSSQGGEQLSFAPVVILYVAERSGSVAVSLDAKARLDRWFADINSANTVQLGQVAGQDIVVDMDALTLRDGGRTIGGRS</sequence>
<protein>
    <recommendedName>
        <fullName evidence="4">EGF-like domain-containing protein</fullName>
    </recommendedName>
</protein>
<dbReference type="CDD" id="cd00054">
    <property type="entry name" value="EGF_CA"/>
    <property type="match status" value="1"/>
</dbReference>
<dbReference type="RefSeq" id="XP_008710653.1">
    <property type="nucleotide sequence ID" value="XM_008712431.1"/>
</dbReference>
<dbReference type="AlphaFoldDB" id="W2SB45"/>
<feature type="compositionally biased region" description="Polar residues" evidence="2">
    <location>
        <begin position="103"/>
        <end position="117"/>
    </location>
</feature>
<dbReference type="PANTHER" id="PTHR17178:SF0">
    <property type="entry name" value="SERGLYCIN"/>
    <property type="match status" value="1"/>
</dbReference>
<feature type="disulfide bond" evidence="1">
    <location>
        <begin position="538"/>
        <end position="547"/>
    </location>
</feature>
<evidence type="ECO:0000256" key="1">
    <source>
        <dbReference type="PROSITE-ProRule" id="PRU00076"/>
    </source>
</evidence>
<evidence type="ECO:0000256" key="2">
    <source>
        <dbReference type="SAM" id="MobiDB-lite"/>
    </source>
</evidence>
<name>W2SB45_CYPE1</name>
<proteinExistence type="predicted"/>
<comment type="caution">
    <text evidence="1">Lacks conserved residue(s) required for the propagation of feature annotation.</text>
</comment>
<feature type="region of interest" description="Disordered" evidence="2">
    <location>
        <begin position="389"/>
        <end position="458"/>
    </location>
</feature>
<keyword evidence="1" id="KW-1015">Disulfide bond</keyword>
<keyword evidence="3" id="KW-0812">Transmembrane</keyword>
<dbReference type="HOGENOM" id="CLU_009769_1_0_1"/>
<feature type="compositionally biased region" description="Low complexity" evidence="2">
    <location>
        <begin position="307"/>
        <end position="317"/>
    </location>
</feature>
<keyword evidence="1" id="KW-0245">EGF-like domain</keyword>
<evidence type="ECO:0000259" key="4">
    <source>
        <dbReference type="PROSITE" id="PS50026"/>
    </source>
</evidence>
<feature type="transmembrane region" description="Helical" evidence="3">
    <location>
        <begin position="463"/>
        <end position="494"/>
    </location>
</feature>
<feature type="compositionally biased region" description="Polar residues" evidence="2">
    <location>
        <begin position="235"/>
        <end position="247"/>
    </location>
</feature>
<feature type="compositionally biased region" description="Low complexity" evidence="2">
    <location>
        <begin position="708"/>
        <end position="731"/>
    </location>
</feature>
<dbReference type="PANTHER" id="PTHR17178">
    <property type="entry name" value="SECRETORY GRANULE PROTEOGLYCAN CORE PROTEIN"/>
    <property type="match status" value="1"/>
</dbReference>
<feature type="compositionally biased region" description="Basic and acidic residues" evidence="2">
    <location>
        <begin position="165"/>
        <end position="175"/>
    </location>
</feature>
<gene>
    <name evidence="5" type="ORF">HMPREF1541_00123</name>
</gene>
<dbReference type="GeneID" id="19967462"/>
<dbReference type="PROSITE" id="PS00022">
    <property type="entry name" value="EGF_1"/>
    <property type="match status" value="1"/>
</dbReference>
<dbReference type="InParanoid" id="W2SB45"/>
<evidence type="ECO:0000256" key="3">
    <source>
        <dbReference type="SAM" id="Phobius"/>
    </source>
</evidence>
<organism evidence="5 6">
    <name type="scientific">Cyphellophora europaea (strain CBS 101466)</name>
    <name type="common">Phialophora europaea</name>
    <dbReference type="NCBI Taxonomy" id="1220924"/>
    <lineage>
        <taxon>Eukaryota</taxon>
        <taxon>Fungi</taxon>
        <taxon>Dikarya</taxon>
        <taxon>Ascomycota</taxon>
        <taxon>Pezizomycotina</taxon>
        <taxon>Eurotiomycetes</taxon>
        <taxon>Chaetothyriomycetidae</taxon>
        <taxon>Chaetothyriales</taxon>
        <taxon>Cyphellophoraceae</taxon>
        <taxon>Cyphellophora</taxon>
    </lineage>
</organism>
<dbReference type="PROSITE" id="PS01186">
    <property type="entry name" value="EGF_2"/>
    <property type="match status" value="1"/>
</dbReference>
<keyword evidence="3" id="KW-1133">Transmembrane helix</keyword>
<evidence type="ECO:0000313" key="6">
    <source>
        <dbReference type="Proteomes" id="UP000030752"/>
    </source>
</evidence>
<dbReference type="InterPro" id="IPR000742">
    <property type="entry name" value="EGF"/>
</dbReference>
<evidence type="ECO:0000313" key="5">
    <source>
        <dbReference type="EMBL" id="ETN45941.1"/>
    </source>
</evidence>
<accession>W2SB45</accession>
<reference evidence="5 6" key="1">
    <citation type="submission" date="2013-03" db="EMBL/GenBank/DDBJ databases">
        <title>The Genome Sequence of Phialophora europaea CBS 101466.</title>
        <authorList>
            <consortium name="The Broad Institute Genomics Platform"/>
            <person name="Cuomo C."/>
            <person name="de Hoog S."/>
            <person name="Gorbushina A."/>
            <person name="Walker B."/>
            <person name="Young S.K."/>
            <person name="Zeng Q."/>
            <person name="Gargeya S."/>
            <person name="Fitzgerald M."/>
            <person name="Haas B."/>
            <person name="Abouelleil A."/>
            <person name="Allen A.W."/>
            <person name="Alvarado L."/>
            <person name="Arachchi H.M."/>
            <person name="Berlin A.M."/>
            <person name="Chapman S.B."/>
            <person name="Gainer-Dewar J."/>
            <person name="Goldberg J."/>
            <person name="Griggs A."/>
            <person name="Gujja S."/>
            <person name="Hansen M."/>
            <person name="Howarth C."/>
            <person name="Imamovic A."/>
            <person name="Ireland A."/>
            <person name="Larimer J."/>
            <person name="McCowan C."/>
            <person name="Murphy C."/>
            <person name="Pearson M."/>
            <person name="Poon T.W."/>
            <person name="Priest M."/>
            <person name="Roberts A."/>
            <person name="Saif S."/>
            <person name="Shea T."/>
            <person name="Sisk P."/>
            <person name="Sykes S."/>
            <person name="Wortman J."/>
            <person name="Nusbaum C."/>
            <person name="Birren B."/>
        </authorList>
    </citation>
    <scope>NUCLEOTIDE SEQUENCE [LARGE SCALE GENOMIC DNA]</scope>
    <source>
        <strain evidence="5 6">CBS 101466</strain>
    </source>
</reference>
<dbReference type="OrthoDB" id="283575at2759"/>
<keyword evidence="6" id="KW-1185">Reference proteome</keyword>
<keyword evidence="3" id="KW-0472">Membrane</keyword>
<dbReference type="eggNOG" id="ENOG502RXHJ">
    <property type="taxonomic scope" value="Eukaryota"/>
</dbReference>
<dbReference type="Gene3D" id="2.10.25.10">
    <property type="entry name" value="Laminin"/>
    <property type="match status" value="1"/>
</dbReference>
<dbReference type="Proteomes" id="UP000030752">
    <property type="component" value="Unassembled WGS sequence"/>
</dbReference>
<feature type="region of interest" description="Disordered" evidence="2">
    <location>
        <begin position="708"/>
        <end position="734"/>
    </location>
</feature>
<dbReference type="SUPFAM" id="SSF57196">
    <property type="entry name" value="EGF/Laminin"/>
    <property type="match status" value="1"/>
</dbReference>
<feature type="compositionally biased region" description="Pro residues" evidence="2">
    <location>
        <begin position="53"/>
        <end position="65"/>
    </location>
</feature>
<feature type="compositionally biased region" description="Polar residues" evidence="2">
    <location>
        <begin position="139"/>
        <end position="153"/>
    </location>
</feature>
<feature type="compositionally biased region" description="Polar residues" evidence="2">
    <location>
        <begin position="11"/>
        <end position="32"/>
    </location>
</feature>